<proteinExistence type="predicted"/>
<sequence>MPFKAYEGDKSFVFASYSHTDKLQVYPIIDYLNKIGLNIWYDEGIPISENWKKSIVENLDKCSGFLVFITPHIIDSEYVRKEINYAMKMNKPVFTIYLKETKLPHELMFDMDEIQARQFIKEGKFEESLQLL</sequence>
<protein>
    <recommendedName>
        <fullName evidence="1">TIR domain-containing protein</fullName>
    </recommendedName>
</protein>
<comment type="caution">
    <text evidence="2">The sequence shown here is derived from an EMBL/GenBank/DDBJ whole genome shotgun (WGS) entry which is preliminary data.</text>
</comment>
<name>X0YV84_9ZZZZ</name>
<feature type="non-terminal residue" evidence="2">
    <location>
        <position position="132"/>
    </location>
</feature>
<organism evidence="2">
    <name type="scientific">marine sediment metagenome</name>
    <dbReference type="NCBI Taxonomy" id="412755"/>
    <lineage>
        <taxon>unclassified sequences</taxon>
        <taxon>metagenomes</taxon>
        <taxon>ecological metagenomes</taxon>
    </lineage>
</organism>
<dbReference type="Gene3D" id="3.40.50.10140">
    <property type="entry name" value="Toll/interleukin-1 receptor homology (TIR) domain"/>
    <property type="match status" value="1"/>
</dbReference>
<accession>X0YV84</accession>
<evidence type="ECO:0000313" key="2">
    <source>
        <dbReference type="EMBL" id="GAG60629.1"/>
    </source>
</evidence>
<dbReference type="GO" id="GO:0007165">
    <property type="term" value="P:signal transduction"/>
    <property type="evidence" value="ECO:0007669"/>
    <property type="project" value="InterPro"/>
</dbReference>
<dbReference type="InterPro" id="IPR035897">
    <property type="entry name" value="Toll_tir_struct_dom_sf"/>
</dbReference>
<dbReference type="EMBL" id="BART01003733">
    <property type="protein sequence ID" value="GAG60629.1"/>
    <property type="molecule type" value="Genomic_DNA"/>
</dbReference>
<dbReference type="SUPFAM" id="SSF52200">
    <property type="entry name" value="Toll/Interleukin receptor TIR domain"/>
    <property type="match status" value="1"/>
</dbReference>
<dbReference type="AlphaFoldDB" id="X0YV84"/>
<gene>
    <name evidence="2" type="ORF">S01H4_09995</name>
</gene>
<dbReference type="InterPro" id="IPR000157">
    <property type="entry name" value="TIR_dom"/>
</dbReference>
<feature type="domain" description="TIR" evidence="1">
    <location>
        <begin position="13"/>
        <end position="130"/>
    </location>
</feature>
<reference evidence="2" key="1">
    <citation type="journal article" date="2014" name="Front. Microbiol.">
        <title>High frequency of phylogenetically diverse reductive dehalogenase-homologous genes in deep subseafloor sedimentary metagenomes.</title>
        <authorList>
            <person name="Kawai M."/>
            <person name="Futagami T."/>
            <person name="Toyoda A."/>
            <person name="Takaki Y."/>
            <person name="Nishi S."/>
            <person name="Hori S."/>
            <person name="Arai W."/>
            <person name="Tsubouchi T."/>
            <person name="Morono Y."/>
            <person name="Uchiyama I."/>
            <person name="Ito T."/>
            <person name="Fujiyama A."/>
            <person name="Inagaki F."/>
            <person name="Takami H."/>
        </authorList>
    </citation>
    <scope>NUCLEOTIDE SEQUENCE</scope>
    <source>
        <strain evidence="2">Expedition CK06-06</strain>
    </source>
</reference>
<evidence type="ECO:0000259" key="1">
    <source>
        <dbReference type="Pfam" id="PF13676"/>
    </source>
</evidence>
<dbReference type="Pfam" id="PF13676">
    <property type="entry name" value="TIR_2"/>
    <property type="match status" value="1"/>
</dbReference>